<dbReference type="RefSeq" id="WP_209996974.1">
    <property type="nucleotide sequence ID" value="NZ_BAAAJY010000003.1"/>
</dbReference>
<proteinExistence type="predicted"/>
<dbReference type="Proteomes" id="UP001296993">
    <property type="component" value="Unassembled WGS sequence"/>
</dbReference>
<feature type="compositionally biased region" description="Polar residues" evidence="1">
    <location>
        <begin position="62"/>
        <end position="75"/>
    </location>
</feature>
<evidence type="ECO:0000256" key="1">
    <source>
        <dbReference type="SAM" id="MobiDB-lite"/>
    </source>
</evidence>
<reference evidence="2 3" key="1">
    <citation type="submission" date="2021-03" db="EMBL/GenBank/DDBJ databases">
        <title>Sequencing the genomes of 1000 actinobacteria strains.</title>
        <authorList>
            <person name="Klenk H.-P."/>
        </authorList>
    </citation>
    <scope>NUCLEOTIDE SEQUENCE [LARGE SCALE GENOMIC DNA]</scope>
    <source>
        <strain evidence="2 3">DSM 15797</strain>
    </source>
</reference>
<name>A0ABS4XC04_9MICC</name>
<dbReference type="EMBL" id="JAGIOF010000001">
    <property type="protein sequence ID" value="MBP2386000.1"/>
    <property type="molecule type" value="Genomic_DNA"/>
</dbReference>
<keyword evidence="3" id="KW-1185">Reference proteome</keyword>
<evidence type="ECO:0000313" key="2">
    <source>
        <dbReference type="EMBL" id="MBP2386000.1"/>
    </source>
</evidence>
<feature type="region of interest" description="Disordered" evidence="1">
    <location>
        <begin position="61"/>
        <end position="94"/>
    </location>
</feature>
<evidence type="ECO:0000313" key="3">
    <source>
        <dbReference type="Proteomes" id="UP001296993"/>
    </source>
</evidence>
<gene>
    <name evidence="2" type="ORF">JOF47_001511</name>
</gene>
<comment type="caution">
    <text evidence="2">The sequence shown here is derived from an EMBL/GenBank/DDBJ whole genome shotgun (WGS) entry which is preliminary data.</text>
</comment>
<accession>A0ABS4XC04</accession>
<organism evidence="2 3">
    <name type="scientific">Paeniglutamicibacter kerguelensis</name>
    <dbReference type="NCBI Taxonomy" id="254788"/>
    <lineage>
        <taxon>Bacteria</taxon>
        <taxon>Bacillati</taxon>
        <taxon>Actinomycetota</taxon>
        <taxon>Actinomycetes</taxon>
        <taxon>Micrococcales</taxon>
        <taxon>Micrococcaceae</taxon>
        <taxon>Paeniglutamicibacter</taxon>
    </lineage>
</organism>
<sequence>MELAQVDATVVSFGLIEGSLAGFLGCLVPEELGSNHVGSKGGSKGENNADRHHCRQVCVPQEQGSNSNQGVSLNPGQPGWDGLAGEIPLYRSLQ</sequence>
<protein>
    <submittedName>
        <fullName evidence="2">Uncharacterized protein</fullName>
    </submittedName>
</protein>